<proteinExistence type="predicted"/>
<protein>
    <submittedName>
        <fullName evidence="2">Competence protein</fullName>
    </submittedName>
</protein>
<dbReference type="OrthoDB" id="1253990at2"/>
<keyword evidence="3" id="KW-1185">Reference proteome</keyword>
<evidence type="ECO:0000259" key="1">
    <source>
        <dbReference type="Pfam" id="PF02464"/>
    </source>
</evidence>
<organism evidence="2 3">
    <name type="scientific">Aeromicrobium chenweiae</name>
    <dbReference type="NCBI Taxonomy" id="2079793"/>
    <lineage>
        <taxon>Bacteria</taxon>
        <taxon>Bacillati</taxon>
        <taxon>Actinomycetota</taxon>
        <taxon>Actinomycetes</taxon>
        <taxon>Propionibacteriales</taxon>
        <taxon>Nocardioidaceae</taxon>
        <taxon>Aeromicrobium</taxon>
    </lineage>
</organism>
<name>A0A2S0WN00_9ACTN</name>
<accession>A0A5F2EVS1</accession>
<reference evidence="3" key="1">
    <citation type="submission" date="2018-01" db="EMBL/GenBank/DDBJ databases">
        <authorList>
            <person name="Li J."/>
        </authorList>
    </citation>
    <scope>NUCLEOTIDE SEQUENCE [LARGE SCALE GENOMIC DNA]</scope>
    <source>
        <strain evidence="3">592</strain>
    </source>
</reference>
<feature type="domain" description="CinA C-terminal" evidence="1">
    <location>
        <begin position="3"/>
        <end position="150"/>
    </location>
</feature>
<sequence length="162" mass="15975">MSVAAEAIDGLRAAGATVATAESLTGGLVCATLVTVPGASAVVRGGVVAYAADLKTELLGVDADLIDRVGTVDAGVASSMAQGVRERLGATYGLSTTGVAGPGPNEGKPAGTVHVAVAGPRGVETALLELHGDRESIRTGTVDALLSLLVARLGEESRSDRG</sequence>
<dbReference type="NCBIfam" id="TIGR00199">
    <property type="entry name" value="PncC_domain"/>
    <property type="match status" value="1"/>
</dbReference>
<evidence type="ECO:0000313" key="2">
    <source>
        <dbReference type="EMBL" id="AWB92729.1"/>
    </source>
</evidence>
<dbReference type="Gene3D" id="3.90.950.20">
    <property type="entry name" value="CinA-like"/>
    <property type="match status" value="1"/>
</dbReference>
<evidence type="ECO:0000313" key="3">
    <source>
        <dbReference type="Proteomes" id="UP000244384"/>
    </source>
</evidence>
<dbReference type="InterPro" id="IPR036653">
    <property type="entry name" value="CinA-like_C"/>
</dbReference>
<dbReference type="KEGG" id="aez:C3E78_11240"/>
<dbReference type="RefSeq" id="WP_108578395.1">
    <property type="nucleotide sequence ID" value="NZ_CP026952.1"/>
</dbReference>
<accession>A0A2S0WN00</accession>
<dbReference type="Proteomes" id="UP000244384">
    <property type="component" value="Chromosome"/>
</dbReference>
<gene>
    <name evidence="2" type="ORF">C3E78_11240</name>
</gene>
<dbReference type="EMBL" id="CP026952">
    <property type="protein sequence ID" value="AWB92729.1"/>
    <property type="molecule type" value="Genomic_DNA"/>
</dbReference>
<dbReference type="AlphaFoldDB" id="A0A2S0WN00"/>
<dbReference type="InterPro" id="IPR008136">
    <property type="entry name" value="CinA_C"/>
</dbReference>
<dbReference type="Pfam" id="PF02464">
    <property type="entry name" value="CinA"/>
    <property type="match status" value="1"/>
</dbReference>
<dbReference type="SUPFAM" id="SSF142433">
    <property type="entry name" value="CinA-like"/>
    <property type="match status" value="1"/>
</dbReference>